<protein>
    <submittedName>
        <fullName evidence="2">Putative secreted protein</fullName>
    </submittedName>
</protein>
<accession>A0A2M4DPV3</accession>
<dbReference type="EMBL" id="GGFL01015373">
    <property type="protein sequence ID" value="MBW79551.1"/>
    <property type="molecule type" value="Transcribed_RNA"/>
</dbReference>
<proteinExistence type="predicted"/>
<sequence length="70" mass="7730">MFSKCAFRRLLSVWALAPATPPVLASVKELAPLDGPIVAVVVDVEICDLLRKSEMRFCSRRDFSVPVKLA</sequence>
<evidence type="ECO:0000313" key="2">
    <source>
        <dbReference type="EMBL" id="MBW79551.1"/>
    </source>
</evidence>
<name>A0A2M4DPV3_ANODA</name>
<keyword evidence="1" id="KW-0732">Signal</keyword>
<dbReference type="AlphaFoldDB" id="A0A2M4DPV3"/>
<reference evidence="2" key="1">
    <citation type="submission" date="2018-01" db="EMBL/GenBank/DDBJ databases">
        <title>An insight into the sialome of Amazonian anophelines.</title>
        <authorList>
            <person name="Ribeiro J.M."/>
            <person name="Scarpassa V."/>
            <person name="Calvo E."/>
        </authorList>
    </citation>
    <scope>NUCLEOTIDE SEQUENCE</scope>
</reference>
<evidence type="ECO:0000256" key="1">
    <source>
        <dbReference type="SAM" id="SignalP"/>
    </source>
</evidence>
<organism evidence="2">
    <name type="scientific">Anopheles darlingi</name>
    <name type="common">Mosquito</name>
    <dbReference type="NCBI Taxonomy" id="43151"/>
    <lineage>
        <taxon>Eukaryota</taxon>
        <taxon>Metazoa</taxon>
        <taxon>Ecdysozoa</taxon>
        <taxon>Arthropoda</taxon>
        <taxon>Hexapoda</taxon>
        <taxon>Insecta</taxon>
        <taxon>Pterygota</taxon>
        <taxon>Neoptera</taxon>
        <taxon>Endopterygota</taxon>
        <taxon>Diptera</taxon>
        <taxon>Nematocera</taxon>
        <taxon>Culicoidea</taxon>
        <taxon>Culicidae</taxon>
        <taxon>Anophelinae</taxon>
        <taxon>Anopheles</taxon>
    </lineage>
</organism>
<feature type="signal peptide" evidence="1">
    <location>
        <begin position="1"/>
        <end position="25"/>
    </location>
</feature>
<feature type="chain" id="PRO_5014960672" evidence="1">
    <location>
        <begin position="26"/>
        <end position="70"/>
    </location>
</feature>